<dbReference type="EMBL" id="CP071793">
    <property type="protein sequence ID" value="QTD50612.1"/>
    <property type="molecule type" value="Genomic_DNA"/>
</dbReference>
<dbReference type="InterPro" id="IPR016032">
    <property type="entry name" value="Sig_transdc_resp-reg_C-effctor"/>
</dbReference>
<dbReference type="AlphaFoldDB" id="A0A8A4TND1"/>
<dbReference type="Pfam" id="PF00486">
    <property type="entry name" value="Trans_reg_C"/>
    <property type="match status" value="1"/>
</dbReference>
<dbReference type="SMART" id="SM00862">
    <property type="entry name" value="Trans_reg_C"/>
    <property type="match status" value="1"/>
</dbReference>
<evidence type="ECO:0000313" key="7">
    <source>
        <dbReference type="Proteomes" id="UP000663929"/>
    </source>
</evidence>
<name>A0A8A4TND1_SULCO</name>
<evidence type="ECO:0000259" key="5">
    <source>
        <dbReference type="PROSITE" id="PS51755"/>
    </source>
</evidence>
<dbReference type="SUPFAM" id="SSF69304">
    <property type="entry name" value="Tricorn protease N-terminal domain"/>
    <property type="match status" value="1"/>
</dbReference>
<dbReference type="PROSITE" id="PS51755">
    <property type="entry name" value="OMPR_PHOB"/>
    <property type="match status" value="1"/>
</dbReference>
<evidence type="ECO:0000256" key="1">
    <source>
        <dbReference type="ARBA" id="ARBA00009820"/>
    </source>
</evidence>
<evidence type="ECO:0000313" key="6">
    <source>
        <dbReference type="EMBL" id="QTD50612.1"/>
    </source>
</evidence>
<dbReference type="InterPro" id="IPR001867">
    <property type="entry name" value="OmpR/PhoB-type_DNA-bd"/>
</dbReference>
<dbReference type="SUPFAM" id="SSF46894">
    <property type="entry name" value="C-terminal effector domain of the bipartite response regulators"/>
    <property type="match status" value="1"/>
</dbReference>
<dbReference type="SUPFAM" id="SSF50993">
    <property type="entry name" value="Peptidase/esterase 'gauge' domain"/>
    <property type="match status" value="1"/>
</dbReference>
<dbReference type="InterPro" id="IPR011659">
    <property type="entry name" value="WD40"/>
</dbReference>
<comment type="similarity">
    <text evidence="1">Belongs to the TolB family.</text>
</comment>
<feature type="domain" description="OmpR/PhoB-type" evidence="5">
    <location>
        <begin position="10"/>
        <end position="108"/>
    </location>
</feature>
<feature type="DNA-binding region" description="OmpR/PhoB-type" evidence="3">
    <location>
        <begin position="10"/>
        <end position="108"/>
    </location>
</feature>
<dbReference type="Proteomes" id="UP000663929">
    <property type="component" value="Chromosome"/>
</dbReference>
<evidence type="ECO:0000256" key="4">
    <source>
        <dbReference type="SAM" id="MobiDB-lite"/>
    </source>
</evidence>
<dbReference type="GO" id="GO:0003677">
    <property type="term" value="F:DNA binding"/>
    <property type="evidence" value="ECO:0007669"/>
    <property type="project" value="UniProtKB-UniRule"/>
</dbReference>
<evidence type="ECO:0000256" key="2">
    <source>
        <dbReference type="ARBA" id="ARBA00023125"/>
    </source>
</evidence>
<accession>A0A8A4TND1</accession>
<proteinExistence type="inferred from homology"/>
<dbReference type="GO" id="GO:0000160">
    <property type="term" value="P:phosphorelay signal transduction system"/>
    <property type="evidence" value="ECO:0007669"/>
    <property type="project" value="InterPro"/>
</dbReference>
<dbReference type="Pfam" id="PF07676">
    <property type="entry name" value="PD40"/>
    <property type="match status" value="6"/>
</dbReference>
<organism evidence="6 7">
    <name type="scientific">Sulfidibacter corallicola</name>
    <dbReference type="NCBI Taxonomy" id="2818388"/>
    <lineage>
        <taxon>Bacteria</taxon>
        <taxon>Pseudomonadati</taxon>
        <taxon>Acidobacteriota</taxon>
        <taxon>Holophagae</taxon>
        <taxon>Acanthopleuribacterales</taxon>
        <taxon>Acanthopleuribacteraceae</taxon>
        <taxon>Sulfidibacter</taxon>
    </lineage>
</organism>
<dbReference type="PANTHER" id="PTHR36842">
    <property type="entry name" value="PROTEIN TOLB HOMOLOG"/>
    <property type="match status" value="1"/>
</dbReference>
<evidence type="ECO:0000256" key="3">
    <source>
        <dbReference type="PROSITE-ProRule" id="PRU01091"/>
    </source>
</evidence>
<dbReference type="GO" id="GO:0006355">
    <property type="term" value="P:regulation of DNA-templated transcription"/>
    <property type="evidence" value="ECO:0007669"/>
    <property type="project" value="InterPro"/>
</dbReference>
<dbReference type="Gene3D" id="2.120.10.30">
    <property type="entry name" value="TolB, C-terminal domain"/>
    <property type="match status" value="3"/>
</dbReference>
<protein>
    <submittedName>
        <fullName evidence="6">PD40 domain-containing protein</fullName>
    </submittedName>
</protein>
<keyword evidence="2 3" id="KW-0238">DNA-binding</keyword>
<dbReference type="CDD" id="cd00383">
    <property type="entry name" value="trans_reg_C"/>
    <property type="match status" value="1"/>
</dbReference>
<keyword evidence="7" id="KW-1185">Reference proteome</keyword>
<dbReference type="InterPro" id="IPR036388">
    <property type="entry name" value="WH-like_DNA-bd_sf"/>
</dbReference>
<dbReference type="InterPro" id="IPR011042">
    <property type="entry name" value="6-blade_b-propeller_TolB-like"/>
</dbReference>
<sequence length="709" mass="78965">MDTTTESLPSEPFWVGDWYVDPATNGLQKDEQMRRLEPRLMLLLRLFASQPGKVWSRQALRECLWPDTHVSRDAITRVISDLRKVLGDDPRNPRFITTIPKKGYLFVGEVKPVGSGRPTAERPMAEAETVAPVSPTVAEAPSRFPTAWVLTAVLLGLVVAVGIFVRSSRAADPPRFRPPSDTFLTNDPGVESQPAVSPDGSRIAFVKRVASWDQIFMVDANGLSEIQLTREPRHHRHPAWSPDGTTLAMYRTKGDEHDLATIPALGGQAVSLLSGREISDLDWSPTGDTLYFSEAHPTHGTFGLKSFHMTSRGTRTLTEPGPDVRGDFLPRVSPDGTSLAFARVHPSGHRDLHTLDLRGSQIATIPAHDLFAVGLDWQSDRHLVVSSFRHGTYGLWLIDIRDGRETWIPTRGERSYAPSISRDGHCLAYEKVNYEKNIWLVRPDQPEASHHSLINSGYWDCEAFFSPDGSRLAFTSSRSGALELWVCDAEGADPRQLTHWHREFITRPRWSPDGSRIAISALEKGQSKIYLVEPDSGAVTDTGERGLVCSWSPDGEALYFSAVSDGVHEIRRWSSNGGSAVPFVGDHAFYGEESVDGAWFFFTRRDRDGIWRRPLVGGREVRVVSGIPPRHLDNWGLSRDRLFFAATREGETVAASVNFAGEELREYGVLPRMASPSLSVSRDGKRLLYARVARFEVDLMLIRNPVSGF</sequence>
<dbReference type="RefSeq" id="WP_237380456.1">
    <property type="nucleotide sequence ID" value="NZ_CP071793.1"/>
</dbReference>
<dbReference type="KEGG" id="scor:J3U87_33930"/>
<reference evidence="6" key="1">
    <citation type="submission" date="2021-03" db="EMBL/GenBank/DDBJ databases">
        <title>Acanthopleuribacteraceae sp. M133.</title>
        <authorList>
            <person name="Wang G."/>
        </authorList>
    </citation>
    <scope>NUCLEOTIDE SEQUENCE</scope>
    <source>
        <strain evidence="6">M133</strain>
    </source>
</reference>
<dbReference type="PANTHER" id="PTHR36842:SF1">
    <property type="entry name" value="PROTEIN TOLB"/>
    <property type="match status" value="1"/>
</dbReference>
<dbReference type="Gene3D" id="1.10.10.10">
    <property type="entry name" value="Winged helix-like DNA-binding domain superfamily/Winged helix DNA-binding domain"/>
    <property type="match status" value="1"/>
</dbReference>
<gene>
    <name evidence="6" type="ORF">J3U87_33930</name>
</gene>
<feature type="region of interest" description="Disordered" evidence="4">
    <location>
        <begin position="171"/>
        <end position="197"/>
    </location>
</feature>
<dbReference type="SUPFAM" id="SSF82171">
    <property type="entry name" value="DPP6 N-terminal domain-like"/>
    <property type="match status" value="1"/>
</dbReference>